<dbReference type="PROSITE" id="PS51266">
    <property type="entry name" value="ZF_CHY"/>
    <property type="match status" value="1"/>
</dbReference>
<dbReference type="InterPro" id="IPR037274">
    <property type="entry name" value="Znf_CHY_sf"/>
</dbReference>
<dbReference type="GO" id="GO:0008270">
    <property type="term" value="F:zinc ion binding"/>
    <property type="evidence" value="ECO:0007669"/>
    <property type="project" value="UniProtKB-KW"/>
</dbReference>
<dbReference type="GO" id="GO:0045041">
    <property type="term" value="P:protein import into mitochondrial intermembrane space"/>
    <property type="evidence" value="ECO:0007669"/>
    <property type="project" value="TreeGrafter"/>
</dbReference>
<accession>A0A1H9S0L1</accession>
<keyword evidence="2" id="KW-0863">Zinc-finger</keyword>
<dbReference type="RefSeq" id="WP_092651422.1">
    <property type="nucleotide sequence ID" value="NZ_FOHA01000006.1"/>
</dbReference>
<gene>
    <name evidence="5" type="ORF">SAMN04488559_10617</name>
</gene>
<dbReference type="AlphaFoldDB" id="A0A1H9S0L1"/>
<dbReference type="OrthoDB" id="882119at2"/>
<dbReference type="EMBL" id="FOHA01000006">
    <property type="protein sequence ID" value="SER78527.1"/>
    <property type="molecule type" value="Genomic_DNA"/>
</dbReference>
<name>A0A1H9S0L1_9LACT</name>
<dbReference type="PANTHER" id="PTHR28082">
    <property type="entry name" value="ZINC FINGER PROTEIN"/>
    <property type="match status" value="1"/>
</dbReference>
<dbReference type="InterPro" id="IPR052604">
    <property type="entry name" value="Mito_Tim_assembly_helper"/>
</dbReference>
<reference evidence="5 6" key="1">
    <citation type="submission" date="2016-10" db="EMBL/GenBank/DDBJ databases">
        <authorList>
            <person name="de Groot N.N."/>
        </authorList>
    </citation>
    <scope>NUCLEOTIDE SEQUENCE [LARGE SCALE GENOMIC DNA]</scope>
    <source>
        <strain evidence="5 6">DSM 13760</strain>
    </source>
</reference>
<keyword evidence="1" id="KW-0479">Metal-binding</keyword>
<dbReference type="InterPro" id="IPR008913">
    <property type="entry name" value="Znf_CHY"/>
</dbReference>
<dbReference type="Proteomes" id="UP000198948">
    <property type="component" value="Unassembled WGS sequence"/>
</dbReference>
<evidence type="ECO:0000259" key="4">
    <source>
        <dbReference type="PROSITE" id="PS51266"/>
    </source>
</evidence>
<feature type="domain" description="CHY-type" evidence="4">
    <location>
        <begin position="8"/>
        <end position="89"/>
    </location>
</feature>
<dbReference type="PIRSF" id="PIRSF017292">
    <property type="entry name" value="UCP017292_Znf_CHY"/>
    <property type="match status" value="1"/>
</dbReference>
<organism evidence="5 6">
    <name type="scientific">Isobaculum melis</name>
    <dbReference type="NCBI Taxonomy" id="142588"/>
    <lineage>
        <taxon>Bacteria</taxon>
        <taxon>Bacillati</taxon>
        <taxon>Bacillota</taxon>
        <taxon>Bacilli</taxon>
        <taxon>Lactobacillales</taxon>
        <taxon>Carnobacteriaceae</taxon>
        <taxon>Isobaculum</taxon>
    </lineage>
</organism>
<evidence type="ECO:0000256" key="2">
    <source>
        <dbReference type="ARBA" id="ARBA00022771"/>
    </source>
</evidence>
<protein>
    <submittedName>
        <fullName evidence="5">Uncharacterized protein, contains Zn-finger domain of CHY type</fullName>
    </submittedName>
</protein>
<dbReference type="SUPFAM" id="SSF161219">
    <property type="entry name" value="CHY zinc finger-like"/>
    <property type="match status" value="1"/>
</dbReference>
<sequence length="107" mass="12609">MTQIFGLTIDSFGRCVHYHSAVDIVANKCYSCKKYYACFSCHNELENHSFEPWPIEKKTMDKVVLCGACQHEMTYFDYQSSEKCRQCQQPFNLNCMKHHAIYFSEKN</sequence>
<evidence type="ECO:0000256" key="3">
    <source>
        <dbReference type="ARBA" id="ARBA00022833"/>
    </source>
</evidence>
<dbReference type="InterPro" id="IPR016694">
    <property type="entry name" value="UCP017292"/>
</dbReference>
<dbReference type="PANTHER" id="PTHR28082:SF1">
    <property type="entry name" value="HELPER OF TIM PROTEIN 13"/>
    <property type="match status" value="1"/>
</dbReference>
<proteinExistence type="predicted"/>
<evidence type="ECO:0000313" key="6">
    <source>
        <dbReference type="Proteomes" id="UP000198948"/>
    </source>
</evidence>
<evidence type="ECO:0000313" key="5">
    <source>
        <dbReference type="EMBL" id="SER78527.1"/>
    </source>
</evidence>
<keyword evidence="3" id="KW-0862">Zinc</keyword>
<dbReference type="Pfam" id="PF05495">
    <property type="entry name" value="zf-CHY"/>
    <property type="match status" value="1"/>
</dbReference>
<evidence type="ECO:0000256" key="1">
    <source>
        <dbReference type="ARBA" id="ARBA00022723"/>
    </source>
</evidence>
<keyword evidence="6" id="KW-1185">Reference proteome</keyword>
<dbReference type="STRING" id="142588.SAMN04488559_10617"/>